<dbReference type="Gene3D" id="3.50.50.60">
    <property type="entry name" value="FAD/NAD(P)-binding domain"/>
    <property type="match status" value="1"/>
</dbReference>
<comment type="subunit">
    <text evidence="5">Monomer.</text>
</comment>
<evidence type="ECO:0000256" key="5">
    <source>
        <dbReference type="HAMAP-Rule" id="MF_00845"/>
    </source>
</evidence>
<organism evidence="7 8">
    <name type="scientific">Pedobacter antarcticus</name>
    <dbReference type="NCBI Taxonomy" id="34086"/>
    <lineage>
        <taxon>Bacteria</taxon>
        <taxon>Pseudomonadati</taxon>
        <taxon>Bacteroidota</taxon>
        <taxon>Sphingobacteriia</taxon>
        <taxon>Sphingobacteriales</taxon>
        <taxon>Sphingobacteriaceae</taxon>
        <taxon>Pedobacter</taxon>
    </lineage>
</organism>
<keyword evidence="5" id="KW-0963">Cytoplasm</keyword>
<dbReference type="Pfam" id="PF01494">
    <property type="entry name" value="FAD_binding_3"/>
    <property type="match status" value="2"/>
</dbReference>
<dbReference type="HAMAP" id="MF_00845">
    <property type="entry name" value="TetX_monooxygenase"/>
    <property type="match status" value="1"/>
</dbReference>
<keyword evidence="3 5" id="KW-0560">Oxidoreductase</keyword>
<dbReference type="AlphaFoldDB" id="A0A1I1ZKS5"/>
<dbReference type="GO" id="GO:0071949">
    <property type="term" value="F:FAD binding"/>
    <property type="evidence" value="ECO:0007669"/>
    <property type="project" value="InterPro"/>
</dbReference>
<dbReference type="PANTHER" id="PTHR46972">
    <property type="entry name" value="MONOOXYGENASE ASQM-RELATED"/>
    <property type="match status" value="1"/>
</dbReference>
<comment type="cofactor">
    <cofactor evidence="5">
        <name>FAD</name>
        <dbReference type="ChEBI" id="CHEBI:57692"/>
    </cofactor>
</comment>
<feature type="binding site" evidence="5">
    <location>
        <position position="323"/>
    </location>
    <ligand>
        <name>FAD</name>
        <dbReference type="ChEBI" id="CHEBI:57692"/>
    </ligand>
</feature>
<gene>
    <name evidence="7" type="ORF">SAMN03003324_00081</name>
</gene>
<dbReference type="InterPro" id="IPR043683">
    <property type="entry name" value="TetX_monooxygenase"/>
</dbReference>
<evidence type="ECO:0000259" key="6">
    <source>
        <dbReference type="Pfam" id="PF01494"/>
    </source>
</evidence>
<dbReference type="Proteomes" id="UP000183129">
    <property type="component" value="Unassembled WGS sequence"/>
</dbReference>
<keyword evidence="1 5" id="KW-0285">Flavoprotein</keyword>
<evidence type="ECO:0000256" key="2">
    <source>
        <dbReference type="ARBA" id="ARBA00022827"/>
    </source>
</evidence>
<proteinExistence type="inferred from homology"/>
<feature type="binding site" evidence="5">
    <location>
        <position position="130"/>
    </location>
    <ligand>
        <name>FAD</name>
        <dbReference type="ChEBI" id="CHEBI:57692"/>
    </ligand>
</feature>
<protein>
    <recommendedName>
        <fullName evidence="5">Flavin-dependent monooxygenase</fullName>
    </recommendedName>
    <alternativeName>
        <fullName evidence="5">TetX monooxygenase</fullName>
        <shortName evidence="5">TetX</shortName>
        <ecNumber evidence="5">1.14.13.-</ecNumber>
    </alternativeName>
</protein>
<dbReference type="PRINTS" id="PR00420">
    <property type="entry name" value="RNGMNOXGNASE"/>
</dbReference>
<dbReference type="PANTHER" id="PTHR46972:SF1">
    <property type="entry name" value="FAD DEPENDENT OXIDOREDUCTASE DOMAIN-CONTAINING PROTEIN"/>
    <property type="match status" value="1"/>
</dbReference>
<keyword evidence="2 5" id="KW-0274">FAD</keyword>
<dbReference type="STRING" id="34086.SAMN04488084_101626"/>
<reference evidence="7 8" key="1">
    <citation type="submission" date="2016-10" db="EMBL/GenBank/DDBJ databases">
        <authorList>
            <person name="de Groot N.N."/>
        </authorList>
    </citation>
    <scope>NUCLEOTIDE SEQUENCE [LARGE SCALE GENOMIC DNA]</scope>
    <source>
        <strain evidence="7 8">ATCC 51969</strain>
    </source>
</reference>
<dbReference type="InterPro" id="IPR002938">
    <property type="entry name" value="FAD-bd"/>
</dbReference>
<comment type="domain">
    <text evidence="5">Consists of an N-terminal FAD-binding domain with a Rossman fold and a C-terminal substrate-binding domain.</text>
</comment>
<comment type="subcellular location">
    <subcellularLocation>
        <location evidence="5">Cytoplasm</location>
    </subcellularLocation>
</comment>
<comment type="similarity">
    <text evidence="5">Belongs to the aromatic-ring hydroxylase family. TetX subfamily.</text>
</comment>
<evidence type="ECO:0000256" key="1">
    <source>
        <dbReference type="ARBA" id="ARBA00022630"/>
    </source>
</evidence>
<feature type="domain" description="FAD-binding" evidence="6">
    <location>
        <begin position="312"/>
        <end position="351"/>
    </location>
</feature>
<dbReference type="GO" id="GO:0005737">
    <property type="term" value="C:cytoplasm"/>
    <property type="evidence" value="ECO:0007669"/>
    <property type="project" value="UniProtKB-SubCell"/>
</dbReference>
<dbReference type="GO" id="GO:0046677">
    <property type="term" value="P:response to antibiotic"/>
    <property type="evidence" value="ECO:0007669"/>
    <property type="project" value="InterPro"/>
</dbReference>
<feature type="binding site" evidence="5">
    <location>
        <position position="58"/>
    </location>
    <ligand>
        <name>NADPH</name>
        <dbReference type="ChEBI" id="CHEBI:57783"/>
    </ligand>
</feature>
<dbReference type="EMBL" id="FONS01000001">
    <property type="protein sequence ID" value="SFE32265.1"/>
    <property type="molecule type" value="Genomic_DNA"/>
</dbReference>
<evidence type="ECO:0000313" key="8">
    <source>
        <dbReference type="Proteomes" id="UP000183129"/>
    </source>
</evidence>
<keyword evidence="4 5" id="KW-0503">Monooxygenase</keyword>
<name>A0A1I1ZKS5_9SPHI</name>
<evidence type="ECO:0000256" key="4">
    <source>
        <dbReference type="ARBA" id="ARBA00023033"/>
    </source>
</evidence>
<dbReference type="GO" id="GO:0004497">
    <property type="term" value="F:monooxygenase activity"/>
    <property type="evidence" value="ECO:0007669"/>
    <property type="project" value="UniProtKB-UniRule"/>
</dbReference>
<feature type="domain" description="FAD-binding" evidence="6">
    <location>
        <begin position="23"/>
        <end position="191"/>
    </location>
</feature>
<feature type="binding site" evidence="5">
    <location>
        <position position="65"/>
    </location>
    <ligand>
        <name>FAD</name>
        <dbReference type="ChEBI" id="CHEBI:57692"/>
    </ligand>
</feature>
<evidence type="ECO:0000313" key="7">
    <source>
        <dbReference type="EMBL" id="SFE32265.1"/>
    </source>
</evidence>
<dbReference type="SUPFAM" id="SSF51905">
    <property type="entry name" value="FAD/NAD(P)-binding domain"/>
    <property type="match status" value="1"/>
</dbReference>
<sequence length="401" mass="44556">MSSDLWFSKTETMSNKLTKGKSIAIIGGGPGGLILARLLQMKGVMVKVYERDLDKNVRQQGATLDLHNESGLKALQDAGLMEEFIKNYRPNADLLRIVDRKGNILTDQHTILKDDTITFGHAHFRPEIDRGPLRTILIDSLSPETIIWNCQFVNMEPSGDGWQISFKNGNTVFADIVIGADGANSKIRPYMTEIKPFYSGITVIEGLIHDSAEKAPDIHALVKEGKVFAFGNDQSIILSSKGDGSTAFYFGFKAAECWTKTCGLDFTDREQLLSWFKEEYSDWGGIWDGMITSAENLFIPRPQYCMPFDQNWKAGANITMLGDAAHLMPPYAGEGVNMAMLDALELSQCLVNEDFDDLQTAIAFYEKQMRTRAAEVAMITMDSTAMLHSDEAIPFMTGVLS</sequence>
<keyword evidence="5" id="KW-0547">Nucleotide-binding</keyword>
<dbReference type="EC" id="1.14.13.-" evidence="5"/>
<evidence type="ECO:0000256" key="3">
    <source>
        <dbReference type="ARBA" id="ARBA00023002"/>
    </source>
</evidence>
<comment type="catalytic activity">
    <reaction evidence="5">
        <text>a tetracycline + NADPH + O2 + H(+) = an 11a-hydroxytetracycline + NADP(+) + H2O</text>
        <dbReference type="Rhea" id="RHEA:61444"/>
        <dbReference type="ChEBI" id="CHEBI:15377"/>
        <dbReference type="ChEBI" id="CHEBI:15378"/>
        <dbReference type="ChEBI" id="CHEBI:15379"/>
        <dbReference type="ChEBI" id="CHEBI:57783"/>
        <dbReference type="ChEBI" id="CHEBI:58349"/>
        <dbReference type="ChEBI" id="CHEBI:144644"/>
        <dbReference type="ChEBI" id="CHEBI:144645"/>
    </reaction>
</comment>
<comment type="function">
    <text evidence="5">An FAD-requiring monooxygenase active on some tetracycline antibiotic derivatives, which leads to their inactivation. Hydroxylates carbon 11a of tetracycline and some analogs.</text>
</comment>
<accession>A0A1I1ZKS5</accession>
<keyword evidence="5" id="KW-0521">NADP</keyword>
<dbReference type="InterPro" id="IPR036188">
    <property type="entry name" value="FAD/NAD-bd_sf"/>
</dbReference>